<dbReference type="EMBL" id="CAEFZW010000003">
    <property type="protein sequence ID" value="CAB4254165.1"/>
    <property type="molecule type" value="Genomic_DNA"/>
</dbReference>
<keyword evidence="1" id="KW-1133">Transmembrane helix</keyword>
<gene>
    <name evidence="2" type="ORF">KABA2_03S14014</name>
</gene>
<organism evidence="2 3">
    <name type="scientific">Maudiozyma barnettii</name>
    <dbReference type="NCBI Taxonomy" id="61262"/>
    <lineage>
        <taxon>Eukaryota</taxon>
        <taxon>Fungi</taxon>
        <taxon>Dikarya</taxon>
        <taxon>Ascomycota</taxon>
        <taxon>Saccharomycotina</taxon>
        <taxon>Saccharomycetes</taxon>
        <taxon>Saccharomycetales</taxon>
        <taxon>Saccharomycetaceae</taxon>
        <taxon>Maudiozyma</taxon>
    </lineage>
</organism>
<evidence type="ECO:0000256" key="1">
    <source>
        <dbReference type="SAM" id="Phobius"/>
    </source>
</evidence>
<name>A0A8H2VEM6_9SACH</name>
<dbReference type="RefSeq" id="XP_041406009.1">
    <property type="nucleotide sequence ID" value="XM_041550075.1"/>
</dbReference>
<keyword evidence="1" id="KW-0472">Membrane</keyword>
<dbReference type="AlphaFoldDB" id="A0A8H2VEM6"/>
<accession>A0A8H2VEM6</accession>
<protein>
    <submittedName>
        <fullName evidence="2">Uncharacterized protein</fullName>
    </submittedName>
</protein>
<dbReference type="Proteomes" id="UP000644660">
    <property type="component" value="Unassembled WGS sequence"/>
</dbReference>
<proteinExistence type="predicted"/>
<dbReference type="GeneID" id="64857149"/>
<evidence type="ECO:0000313" key="2">
    <source>
        <dbReference type="EMBL" id="CAB4254165.1"/>
    </source>
</evidence>
<keyword evidence="3" id="KW-1185">Reference proteome</keyword>
<comment type="caution">
    <text evidence="2">The sequence shown here is derived from an EMBL/GenBank/DDBJ whole genome shotgun (WGS) entry which is preliminary data.</text>
</comment>
<reference evidence="2 3" key="1">
    <citation type="submission" date="2020-05" db="EMBL/GenBank/DDBJ databases">
        <authorList>
            <person name="Casaregola S."/>
            <person name="Devillers H."/>
            <person name="Grondin C."/>
        </authorList>
    </citation>
    <scope>NUCLEOTIDE SEQUENCE [LARGE SCALE GENOMIC DNA]</scope>
    <source>
        <strain evidence="2 3">CLIB 1767</strain>
    </source>
</reference>
<sequence length="140" mass="16549">MHDATDIHDVIFFDLTRIKMGRNSVVLIAWIVIDTLIATIILCHAGGSYEEKSRIRGSNNQPNMIYIPFYLFCITSTYNKKQRIHILIPFCPCFRITTIFEVIWIMRYLRYALFFYVINMLEQYGIPEHCEPTCPQCSIW</sequence>
<feature type="transmembrane region" description="Helical" evidence="1">
    <location>
        <begin position="86"/>
        <end position="106"/>
    </location>
</feature>
<keyword evidence="1" id="KW-0812">Transmembrane</keyword>
<evidence type="ECO:0000313" key="3">
    <source>
        <dbReference type="Proteomes" id="UP000644660"/>
    </source>
</evidence>
<feature type="transmembrane region" description="Helical" evidence="1">
    <location>
        <begin position="25"/>
        <end position="49"/>
    </location>
</feature>